<dbReference type="Gene3D" id="2.30.30.40">
    <property type="entry name" value="SH3 Domains"/>
    <property type="match status" value="1"/>
</dbReference>
<dbReference type="PROSITE" id="PS50851">
    <property type="entry name" value="CHEW"/>
    <property type="match status" value="1"/>
</dbReference>
<dbReference type="InterPro" id="IPR039315">
    <property type="entry name" value="CheW"/>
</dbReference>
<keyword evidence="3" id="KW-1185">Reference proteome</keyword>
<accession>A0ABD5V0U8</accession>
<dbReference type="EMBL" id="JBHSXQ010000001">
    <property type="protein sequence ID" value="MFC6904536.1"/>
    <property type="molecule type" value="Genomic_DNA"/>
</dbReference>
<gene>
    <name evidence="2" type="ORF">ACFQGH_04915</name>
</gene>
<dbReference type="Gene3D" id="2.40.50.180">
    <property type="entry name" value="CheA-289, Domain 4"/>
    <property type="match status" value="1"/>
</dbReference>
<dbReference type="AlphaFoldDB" id="A0ABD5V0U8"/>
<dbReference type="RefSeq" id="WP_340603040.1">
    <property type="nucleotide sequence ID" value="NZ_JBBMXV010000001.1"/>
</dbReference>
<reference evidence="2 3" key="1">
    <citation type="journal article" date="2019" name="Int. J. Syst. Evol. Microbiol.">
        <title>The Global Catalogue of Microorganisms (GCM) 10K type strain sequencing project: providing services to taxonomists for standard genome sequencing and annotation.</title>
        <authorList>
            <consortium name="The Broad Institute Genomics Platform"/>
            <consortium name="The Broad Institute Genome Sequencing Center for Infectious Disease"/>
            <person name="Wu L."/>
            <person name="Ma J."/>
        </authorList>
    </citation>
    <scope>NUCLEOTIDE SEQUENCE [LARGE SCALE GENOMIC DNA]</scope>
    <source>
        <strain evidence="2 3">CGMCC 1.3240</strain>
    </source>
</reference>
<organism evidence="2 3">
    <name type="scientific">Halalkalicoccus tibetensis</name>
    <dbReference type="NCBI Taxonomy" id="175632"/>
    <lineage>
        <taxon>Archaea</taxon>
        <taxon>Methanobacteriati</taxon>
        <taxon>Methanobacteriota</taxon>
        <taxon>Stenosarchaea group</taxon>
        <taxon>Halobacteria</taxon>
        <taxon>Halobacteriales</taxon>
        <taxon>Halococcaceae</taxon>
        <taxon>Halalkalicoccus</taxon>
    </lineage>
</organism>
<dbReference type="SMART" id="SM00260">
    <property type="entry name" value="CheW"/>
    <property type="match status" value="1"/>
</dbReference>
<dbReference type="Proteomes" id="UP001596312">
    <property type="component" value="Unassembled WGS sequence"/>
</dbReference>
<dbReference type="PANTHER" id="PTHR22617">
    <property type="entry name" value="CHEMOTAXIS SENSOR HISTIDINE KINASE-RELATED"/>
    <property type="match status" value="1"/>
</dbReference>
<dbReference type="InterPro" id="IPR002545">
    <property type="entry name" value="CheW-lke_dom"/>
</dbReference>
<protein>
    <submittedName>
        <fullName evidence="2">Chemotaxis protein CheW</fullName>
    </submittedName>
</protein>
<name>A0ABD5V0U8_9EURY</name>
<evidence type="ECO:0000259" key="1">
    <source>
        <dbReference type="PROSITE" id="PS50851"/>
    </source>
</evidence>
<evidence type="ECO:0000313" key="2">
    <source>
        <dbReference type="EMBL" id="MFC6904536.1"/>
    </source>
</evidence>
<comment type="caution">
    <text evidence="2">The sequence shown here is derived from an EMBL/GenBank/DDBJ whole genome shotgun (WGS) entry which is preliminary data.</text>
</comment>
<dbReference type="Pfam" id="PF01584">
    <property type="entry name" value="CheW"/>
    <property type="match status" value="1"/>
</dbReference>
<dbReference type="PANTHER" id="PTHR22617:SF23">
    <property type="entry name" value="CHEMOTAXIS PROTEIN CHEW"/>
    <property type="match status" value="1"/>
</dbReference>
<feature type="domain" description="CheW-like" evidence="1">
    <location>
        <begin position="5"/>
        <end position="138"/>
    </location>
</feature>
<sequence length="138" mass="15210">MNDEETQMLEFDLGAETYCVDIGYVAEIVDTDELTRIPNSPPHVKGVMDLRGRTTSIIDPKSVFGIDSTGDEKRIIVFDPEETDTQGAIGWIVDEVDQVVPVDPESVDDSPLDDEAIEGIVKREDAFVIWVSPRSVAA</sequence>
<evidence type="ECO:0000313" key="3">
    <source>
        <dbReference type="Proteomes" id="UP001596312"/>
    </source>
</evidence>
<proteinExistence type="predicted"/>
<dbReference type="SUPFAM" id="SSF50341">
    <property type="entry name" value="CheW-like"/>
    <property type="match status" value="1"/>
</dbReference>
<dbReference type="InterPro" id="IPR036061">
    <property type="entry name" value="CheW-like_dom_sf"/>
</dbReference>